<dbReference type="InterPro" id="IPR003593">
    <property type="entry name" value="AAA+_ATPase"/>
</dbReference>
<dbReference type="Proteomes" id="UP000238801">
    <property type="component" value="Unassembled WGS sequence"/>
</dbReference>
<evidence type="ECO:0000256" key="3">
    <source>
        <dbReference type="ARBA" id="ARBA00015308"/>
    </source>
</evidence>
<reference evidence="15 16" key="1">
    <citation type="submission" date="2018-03" db="EMBL/GenBank/DDBJ databases">
        <title>Genomic Encyclopedia of Archaeal and Bacterial Type Strains, Phase II (KMG-II): from individual species to whole genera.</title>
        <authorList>
            <person name="Goeker M."/>
        </authorList>
    </citation>
    <scope>NUCLEOTIDE SEQUENCE [LARGE SCALE GENOMIC DNA]</scope>
    <source>
        <strain evidence="15 16">DSM 29318</strain>
    </source>
</reference>
<protein>
    <recommendedName>
        <fullName evidence="3">Nif-specific regulatory protein</fullName>
    </recommendedName>
</protein>
<keyword evidence="10" id="KW-0804">Transcription</keyword>
<keyword evidence="8" id="KW-0805">Transcription regulation</keyword>
<dbReference type="InterPro" id="IPR058031">
    <property type="entry name" value="AAA_lid_NorR"/>
</dbReference>
<evidence type="ECO:0000256" key="10">
    <source>
        <dbReference type="ARBA" id="ARBA00023163"/>
    </source>
</evidence>
<dbReference type="InterPro" id="IPR001789">
    <property type="entry name" value="Sig_transdc_resp-reg_receiver"/>
</dbReference>
<name>A0A2T0WZE1_9RHOB</name>
<dbReference type="InterPro" id="IPR011006">
    <property type="entry name" value="CheY-like_superfamily"/>
</dbReference>
<dbReference type="SMART" id="SM00382">
    <property type="entry name" value="AAA"/>
    <property type="match status" value="1"/>
</dbReference>
<dbReference type="Gene3D" id="3.40.50.300">
    <property type="entry name" value="P-loop containing nucleotide triphosphate hydrolases"/>
    <property type="match status" value="1"/>
</dbReference>
<gene>
    <name evidence="15" type="ORF">BCF33_2730</name>
</gene>
<dbReference type="InterPro" id="IPR002078">
    <property type="entry name" value="Sigma_54_int"/>
</dbReference>
<dbReference type="InterPro" id="IPR009057">
    <property type="entry name" value="Homeodomain-like_sf"/>
</dbReference>
<dbReference type="SMART" id="SM00448">
    <property type="entry name" value="REC"/>
    <property type="match status" value="1"/>
</dbReference>
<dbReference type="SUPFAM" id="SSF46689">
    <property type="entry name" value="Homeodomain-like"/>
    <property type="match status" value="1"/>
</dbReference>
<evidence type="ECO:0000256" key="1">
    <source>
        <dbReference type="ARBA" id="ARBA00002167"/>
    </source>
</evidence>
<accession>A0A2T0WZE1</accession>
<dbReference type="CDD" id="cd17549">
    <property type="entry name" value="REC_DctD-like"/>
    <property type="match status" value="1"/>
</dbReference>
<sequence>MTGTVLFVDDEEHIRLAVAQALDLADLPHQCLADPSLALARIGHDADAVLLTDIRMPGMDGTELMRRALEVDPDFPVILVTGHGDVDLAVASMKAGAYDFVQKPFETEDLVERARRALEKRRLTLENRALRRALPRAAPEGTRLVTRSDAMATLSARVDALAGADLDVLIWGATGTGKERVARRLHALGARSGGTFVHVNCAALPDGLVESELFGHEVGAFPGALRARHGKVEHASRGILCLDEIDSLPLPLQPKLLHVLEHRAVTRLGSNDPRPVDMRVIAIAQDDLRARSEAGTFRADLYHLLGPAEIRVPSLRERREDIPALFAELCADAAARHERPLLEVPAHLLSALAMRDWPGNVRELRGAAERYVLGLGAELRGAGPPVAAGLAEGMAAHERALIAAAIAANGGRLRPTYEALGISRRTLYEKMQRHGLERTEAGSEEEEDAPAPAGGRL</sequence>
<dbReference type="OrthoDB" id="9802388at2"/>
<dbReference type="PROSITE" id="PS50110">
    <property type="entry name" value="RESPONSE_REGULATORY"/>
    <property type="match status" value="1"/>
</dbReference>
<dbReference type="GO" id="GO:0006355">
    <property type="term" value="P:regulation of DNA-templated transcription"/>
    <property type="evidence" value="ECO:0007669"/>
    <property type="project" value="InterPro"/>
</dbReference>
<dbReference type="GO" id="GO:0005524">
    <property type="term" value="F:ATP binding"/>
    <property type="evidence" value="ECO:0007669"/>
    <property type="project" value="UniProtKB-KW"/>
</dbReference>
<dbReference type="PANTHER" id="PTHR32071:SF57">
    <property type="entry name" value="C4-DICARBOXYLATE TRANSPORT TRANSCRIPTIONAL REGULATORY PROTEIN DCTD"/>
    <property type="match status" value="1"/>
</dbReference>
<dbReference type="RefSeq" id="WP_106161752.1">
    <property type="nucleotide sequence ID" value="NZ_PVTT01000003.1"/>
</dbReference>
<dbReference type="GO" id="GO:0043565">
    <property type="term" value="F:sequence-specific DNA binding"/>
    <property type="evidence" value="ECO:0007669"/>
    <property type="project" value="InterPro"/>
</dbReference>
<keyword evidence="16" id="KW-1185">Reference proteome</keyword>
<keyword evidence="5" id="KW-0547">Nucleotide-binding</keyword>
<dbReference type="FunFam" id="3.40.50.2300:FF:000018">
    <property type="entry name" value="DNA-binding transcriptional regulator NtrC"/>
    <property type="match status" value="1"/>
</dbReference>
<keyword evidence="9" id="KW-0010">Activator</keyword>
<dbReference type="Gene3D" id="3.40.50.2300">
    <property type="match status" value="1"/>
</dbReference>
<dbReference type="Pfam" id="PF25601">
    <property type="entry name" value="AAA_lid_14"/>
    <property type="match status" value="1"/>
</dbReference>
<dbReference type="FunFam" id="3.40.50.300:FF:000006">
    <property type="entry name" value="DNA-binding transcriptional regulator NtrC"/>
    <property type="match status" value="1"/>
</dbReference>
<organism evidence="15 16">
    <name type="scientific">Hasllibacter halocynthiae</name>
    <dbReference type="NCBI Taxonomy" id="595589"/>
    <lineage>
        <taxon>Bacteria</taxon>
        <taxon>Pseudomonadati</taxon>
        <taxon>Pseudomonadota</taxon>
        <taxon>Alphaproteobacteria</taxon>
        <taxon>Rhodobacterales</taxon>
        <taxon>Roseobacteraceae</taxon>
        <taxon>Hasllibacter</taxon>
    </lineage>
</organism>
<dbReference type="InterPro" id="IPR002197">
    <property type="entry name" value="HTH_Fis"/>
</dbReference>
<evidence type="ECO:0000259" key="13">
    <source>
        <dbReference type="PROSITE" id="PS50045"/>
    </source>
</evidence>
<dbReference type="PROSITE" id="PS50045">
    <property type="entry name" value="SIGMA54_INTERACT_4"/>
    <property type="match status" value="1"/>
</dbReference>
<evidence type="ECO:0000256" key="6">
    <source>
        <dbReference type="ARBA" id="ARBA00022840"/>
    </source>
</evidence>
<dbReference type="SUPFAM" id="SSF52172">
    <property type="entry name" value="CheY-like"/>
    <property type="match status" value="1"/>
</dbReference>
<dbReference type="PANTHER" id="PTHR32071">
    <property type="entry name" value="TRANSCRIPTIONAL REGULATORY PROTEIN"/>
    <property type="match status" value="1"/>
</dbReference>
<dbReference type="Pfam" id="PF00158">
    <property type="entry name" value="Sigma54_activat"/>
    <property type="match status" value="1"/>
</dbReference>
<feature type="domain" description="Response regulatory" evidence="14">
    <location>
        <begin position="4"/>
        <end position="118"/>
    </location>
</feature>
<comment type="caution">
    <text evidence="15">The sequence shown here is derived from an EMBL/GenBank/DDBJ whole genome shotgun (WGS) entry which is preliminary data.</text>
</comment>
<evidence type="ECO:0000256" key="4">
    <source>
        <dbReference type="ARBA" id="ARBA00022553"/>
    </source>
</evidence>
<proteinExistence type="predicted"/>
<evidence type="ECO:0000256" key="5">
    <source>
        <dbReference type="ARBA" id="ARBA00022741"/>
    </source>
</evidence>
<evidence type="ECO:0000313" key="16">
    <source>
        <dbReference type="Proteomes" id="UP000238801"/>
    </source>
</evidence>
<evidence type="ECO:0000313" key="15">
    <source>
        <dbReference type="EMBL" id="PRY92037.1"/>
    </source>
</evidence>
<dbReference type="InterPro" id="IPR027417">
    <property type="entry name" value="P-loop_NTPase"/>
</dbReference>
<evidence type="ECO:0000256" key="2">
    <source>
        <dbReference type="ARBA" id="ARBA00011135"/>
    </source>
</evidence>
<dbReference type="Pfam" id="PF02954">
    <property type="entry name" value="HTH_8"/>
    <property type="match status" value="1"/>
</dbReference>
<dbReference type="SUPFAM" id="SSF52540">
    <property type="entry name" value="P-loop containing nucleoside triphosphate hydrolases"/>
    <property type="match status" value="1"/>
</dbReference>
<keyword evidence="4 11" id="KW-0597">Phosphoprotein</keyword>
<keyword evidence="6" id="KW-0067">ATP-binding</keyword>
<comment type="function">
    <text evidence="1">Required for activation of most nif operons, which are directly involved in nitrogen fixation.</text>
</comment>
<evidence type="ECO:0000256" key="11">
    <source>
        <dbReference type="PROSITE-ProRule" id="PRU00169"/>
    </source>
</evidence>
<dbReference type="EMBL" id="PVTT01000003">
    <property type="protein sequence ID" value="PRY92037.1"/>
    <property type="molecule type" value="Genomic_DNA"/>
</dbReference>
<evidence type="ECO:0000256" key="8">
    <source>
        <dbReference type="ARBA" id="ARBA00023015"/>
    </source>
</evidence>
<evidence type="ECO:0000256" key="9">
    <source>
        <dbReference type="ARBA" id="ARBA00023159"/>
    </source>
</evidence>
<dbReference type="GO" id="GO:0000160">
    <property type="term" value="P:phosphorelay signal transduction system"/>
    <property type="evidence" value="ECO:0007669"/>
    <property type="project" value="UniProtKB-KW"/>
</dbReference>
<evidence type="ECO:0000256" key="12">
    <source>
        <dbReference type="SAM" id="MobiDB-lite"/>
    </source>
</evidence>
<feature type="region of interest" description="Disordered" evidence="12">
    <location>
        <begin position="433"/>
        <end position="457"/>
    </location>
</feature>
<comment type="subunit">
    <text evidence="2">Interacts with sigma-54.</text>
</comment>
<feature type="modified residue" description="4-aspartylphosphate" evidence="11">
    <location>
        <position position="53"/>
    </location>
</feature>
<dbReference type="AlphaFoldDB" id="A0A2T0WZE1"/>
<dbReference type="CDD" id="cd00009">
    <property type="entry name" value="AAA"/>
    <property type="match status" value="1"/>
</dbReference>
<evidence type="ECO:0000259" key="14">
    <source>
        <dbReference type="PROSITE" id="PS50110"/>
    </source>
</evidence>
<keyword evidence="7" id="KW-0902">Two-component regulatory system</keyword>
<dbReference type="Pfam" id="PF00072">
    <property type="entry name" value="Response_reg"/>
    <property type="match status" value="1"/>
</dbReference>
<evidence type="ECO:0000256" key="7">
    <source>
        <dbReference type="ARBA" id="ARBA00023012"/>
    </source>
</evidence>
<dbReference type="Gene3D" id="1.10.10.60">
    <property type="entry name" value="Homeodomain-like"/>
    <property type="match status" value="1"/>
</dbReference>
<feature type="domain" description="Sigma-54 factor interaction" evidence="13">
    <location>
        <begin position="144"/>
        <end position="373"/>
    </location>
</feature>
<dbReference type="Gene3D" id="1.10.8.60">
    <property type="match status" value="1"/>
</dbReference>